<evidence type="ECO:0000256" key="3">
    <source>
        <dbReference type="ARBA" id="ARBA00022676"/>
    </source>
</evidence>
<dbReference type="InterPro" id="IPR036950">
    <property type="entry name" value="PBP_transglycosylase"/>
</dbReference>
<comment type="catalytic activity">
    <reaction evidence="7">
        <text>Preferential cleavage: (Ac)2-L-Lys-D-Ala-|-D-Ala. Also transpeptidation of peptidyl-alanyl moieties that are N-acyl substituents of D-alanine.</text>
        <dbReference type="EC" id="3.4.16.4"/>
    </reaction>
</comment>
<dbReference type="AlphaFoldDB" id="A0A4S8PEE7"/>
<feature type="compositionally biased region" description="Gly residues" evidence="9">
    <location>
        <begin position="18"/>
        <end position="29"/>
    </location>
</feature>
<dbReference type="InterPro" id="IPR023346">
    <property type="entry name" value="Lysozyme-like_dom_sf"/>
</dbReference>
<evidence type="ECO:0000256" key="1">
    <source>
        <dbReference type="ARBA" id="ARBA00022645"/>
    </source>
</evidence>
<dbReference type="EMBL" id="STGX01000013">
    <property type="protein sequence ID" value="THV26724.1"/>
    <property type="molecule type" value="Genomic_DNA"/>
</dbReference>
<keyword evidence="10" id="KW-0472">Membrane</keyword>
<dbReference type="PANTHER" id="PTHR32282">
    <property type="entry name" value="BINDING PROTEIN TRANSPEPTIDASE, PUTATIVE-RELATED"/>
    <property type="match status" value="1"/>
</dbReference>
<name>A0A4S8PEE7_9ACTN</name>
<keyword evidence="2" id="KW-0645">Protease</keyword>
<dbReference type="GO" id="GO:0030288">
    <property type="term" value="C:outer membrane-bounded periplasmic space"/>
    <property type="evidence" value="ECO:0007669"/>
    <property type="project" value="TreeGrafter"/>
</dbReference>
<dbReference type="GO" id="GO:0008658">
    <property type="term" value="F:penicillin binding"/>
    <property type="evidence" value="ECO:0007669"/>
    <property type="project" value="InterPro"/>
</dbReference>
<evidence type="ECO:0000256" key="9">
    <source>
        <dbReference type="SAM" id="MobiDB-lite"/>
    </source>
</evidence>
<dbReference type="Gene3D" id="3.40.710.10">
    <property type="entry name" value="DD-peptidase/beta-lactamase superfamily"/>
    <property type="match status" value="2"/>
</dbReference>
<dbReference type="PANTHER" id="PTHR32282:SF33">
    <property type="entry name" value="PEPTIDOGLYCAN GLYCOSYLTRANSFERASE"/>
    <property type="match status" value="1"/>
</dbReference>
<dbReference type="InterPro" id="IPR001264">
    <property type="entry name" value="Glyco_trans_51"/>
</dbReference>
<organism evidence="13 14">
    <name type="scientific">Glycomyces paridis</name>
    <dbReference type="NCBI Taxonomy" id="2126555"/>
    <lineage>
        <taxon>Bacteria</taxon>
        <taxon>Bacillati</taxon>
        <taxon>Actinomycetota</taxon>
        <taxon>Actinomycetes</taxon>
        <taxon>Glycomycetales</taxon>
        <taxon>Glycomycetaceae</taxon>
        <taxon>Glycomyces</taxon>
    </lineage>
</organism>
<feature type="compositionally biased region" description="Gly residues" evidence="9">
    <location>
        <begin position="43"/>
        <end position="57"/>
    </location>
</feature>
<evidence type="ECO:0000256" key="5">
    <source>
        <dbReference type="ARBA" id="ARBA00022801"/>
    </source>
</evidence>
<dbReference type="GO" id="GO:0006508">
    <property type="term" value="P:proteolysis"/>
    <property type="evidence" value="ECO:0007669"/>
    <property type="project" value="UniProtKB-KW"/>
</dbReference>
<feature type="domain" description="Penicillin-binding protein transpeptidase" evidence="11">
    <location>
        <begin position="823"/>
        <end position="964"/>
    </location>
</feature>
<evidence type="ECO:0000259" key="12">
    <source>
        <dbReference type="Pfam" id="PF00912"/>
    </source>
</evidence>
<evidence type="ECO:0000256" key="2">
    <source>
        <dbReference type="ARBA" id="ARBA00022670"/>
    </source>
</evidence>
<keyword evidence="6" id="KW-0511">Multifunctional enzyme</keyword>
<evidence type="ECO:0000259" key="11">
    <source>
        <dbReference type="Pfam" id="PF00905"/>
    </source>
</evidence>
<feature type="compositionally biased region" description="Low complexity" evidence="9">
    <location>
        <begin position="157"/>
        <end position="166"/>
    </location>
</feature>
<feature type="region of interest" description="Disordered" evidence="9">
    <location>
        <begin position="157"/>
        <end position="197"/>
    </location>
</feature>
<evidence type="ECO:0000256" key="4">
    <source>
        <dbReference type="ARBA" id="ARBA00022679"/>
    </source>
</evidence>
<feature type="domain" description="Penicillin-binding protein transpeptidase" evidence="11">
    <location>
        <begin position="584"/>
        <end position="720"/>
    </location>
</feature>
<feature type="domain" description="Glycosyl transferase family 51" evidence="12">
    <location>
        <begin position="261"/>
        <end position="427"/>
    </location>
</feature>
<evidence type="ECO:0000256" key="10">
    <source>
        <dbReference type="SAM" id="Phobius"/>
    </source>
</evidence>
<proteinExistence type="predicted"/>
<feature type="compositionally biased region" description="Acidic residues" evidence="9">
    <location>
        <begin position="1072"/>
        <end position="1096"/>
    </location>
</feature>
<protein>
    <submittedName>
        <fullName evidence="13">Uncharacterized protein</fullName>
    </submittedName>
</protein>
<dbReference type="RefSeq" id="WP_136530921.1">
    <property type="nucleotide sequence ID" value="NZ_STGX01000013.1"/>
</dbReference>
<feature type="region of interest" description="Disordered" evidence="9">
    <location>
        <begin position="1"/>
        <end position="145"/>
    </location>
</feature>
<dbReference type="OrthoDB" id="9766909at2"/>
<reference evidence="13 14" key="1">
    <citation type="journal article" date="2018" name="Int. J. Syst. Evol. Microbiol.">
        <title>Glycomyces paridis sp. nov., isolated from the medicinal plant Paris polyphylla.</title>
        <authorList>
            <person name="Fang X.M."/>
            <person name="Bai J.L."/>
            <person name="Su J."/>
            <person name="Zhao L.L."/>
            <person name="Liu H.Y."/>
            <person name="Ma B.P."/>
            <person name="Zhang Y.Q."/>
            <person name="Yu L.Y."/>
        </authorList>
    </citation>
    <scope>NUCLEOTIDE SEQUENCE [LARGE SCALE GENOMIC DNA]</scope>
    <source>
        <strain evidence="13 14">CPCC 204357</strain>
    </source>
</reference>
<accession>A0A4S8PEE7</accession>
<dbReference type="InterPro" id="IPR012338">
    <property type="entry name" value="Beta-lactam/transpept-like"/>
</dbReference>
<keyword evidence="10" id="KW-0812">Transmembrane</keyword>
<dbReference type="InterPro" id="IPR050396">
    <property type="entry name" value="Glycosyltr_51/Transpeptidase"/>
</dbReference>
<evidence type="ECO:0000313" key="14">
    <source>
        <dbReference type="Proteomes" id="UP000305792"/>
    </source>
</evidence>
<gene>
    <name evidence="13" type="ORF">E9998_17175</name>
</gene>
<keyword evidence="10" id="KW-1133">Transmembrane helix</keyword>
<dbReference type="GO" id="GO:0008955">
    <property type="term" value="F:peptidoglycan glycosyltransferase activity"/>
    <property type="evidence" value="ECO:0007669"/>
    <property type="project" value="UniProtKB-EC"/>
</dbReference>
<dbReference type="SUPFAM" id="SSF53955">
    <property type="entry name" value="Lysozyme-like"/>
    <property type="match status" value="1"/>
</dbReference>
<keyword evidence="3" id="KW-0328">Glycosyltransferase</keyword>
<feature type="compositionally biased region" description="Low complexity" evidence="9">
    <location>
        <begin position="136"/>
        <end position="145"/>
    </location>
</feature>
<dbReference type="GO" id="GO:0009002">
    <property type="term" value="F:serine-type D-Ala-D-Ala carboxypeptidase activity"/>
    <property type="evidence" value="ECO:0007669"/>
    <property type="project" value="UniProtKB-EC"/>
</dbReference>
<dbReference type="Gene3D" id="1.10.3810.10">
    <property type="entry name" value="Biosynthetic peptidoglycan transglycosylase-like"/>
    <property type="match status" value="1"/>
</dbReference>
<evidence type="ECO:0000256" key="6">
    <source>
        <dbReference type="ARBA" id="ARBA00023268"/>
    </source>
</evidence>
<keyword evidence="14" id="KW-1185">Reference proteome</keyword>
<keyword evidence="1" id="KW-0121">Carboxypeptidase</keyword>
<feature type="transmembrane region" description="Helical" evidence="10">
    <location>
        <begin position="205"/>
        <end position="227"/>
    </location>
</feature>
<dbReference type="Proteomes" id="UP000305792">
    <property type="component" value="Unassembled WGS sequence"/>
</dbReference>
<dbReference type="InterPro" id="IPR001460">
    <property type="entry name" value="PCN-bd_Tpept"/>
</dbReference>
<dbReference type="SUPFAM" id="SSF56601">
    <property type="entry name" value="beta-lactamase/transpeptidase-like"/>
    <property type="match status" value="1"/>
</dbReference>
<feature type="compositionally biased region" description="Polar residues" evidence="9">
    <location>
        <begin position="59"/>
        <end position="78"/>
    </location>
</feature>
<dbReference type="GO" id="GO:0009252">
    <property type="term" value="P:peptidoglycan biosynthetic process"/>
    <property type="evidence" value="ECO:0007669"/>
    <property type="project" value="TreeGrafter"/>
</dbReference>
<evidence type="ECO:0000313" key="13">
    <source>
        <dbReference type="EMBL" id="THV26724.1"/>
    </source>
</evidence>
<dbReference type="Pfam" id="PF00912">
    <property type="entry name" value="Transgly"/>
    <property type="match status" value="1"/>
</dbReference>
<feature type="region of interest" description="Disordered" evidence="9">
    <location>
        <begin position="1057"/>
        <end position="1130"/>
    </location>
</feature>
<feature type="compositionally biased region" description="Acidic residues" evidence="9">
    <location>
        <begin position="1103"/>
        <end position="1115"/>
    </location>
</feature>
<keyword evidence="5" id="KW-0378">Hydrolase</keyword>
<evidence type="ECO:0000256" key="7">
    <source>
        <dbReference type="ARBA" id="ARBA00034000"/>
    </source>
</evidence>
<keyword evidence="4" id="KW-0808">Transferase</keyword>
<feature type="compositionally biased region" description="Low complexity" evidence="9">
    <location>
        <begin position="82"/>
        <end position="125"/>
    </location>
</feature>
<comment type="catalytic activity">
    <reaction evidence="8">
        <text>[GlcNAc-(1-&gt;4)-Mur2Ac(oyl-L-Ala-gamma-D-Glu-L-Lys-D-Ala-D-Ala)](n)-di-trans,octa-cis-undecaprenyl diphosphate + beta-D-GlcNAc-(1-&gt;4)-Mur2Ac(oyl-L-Ala-gamma-D-Glu-L-Lys-D-Ala-D-Ala)-di-trans,octa-cis-undecaprenyl diphosphate = [GlcNAc-(1-&gt;4)-Mur2Ac(oyl-L-Ala-gamma-D-Glu-L-Lys-D-Ala-D-Ala)](n+1)-di-trans,octa-cis-undecaprenyl diphosphate + di-trans,octa-cis-undecaprenyl diphosphate + H(+)</text>
        <dbReference type="Rhea" id="RHEA:23708"/>
        <dbReference type="Rhea" id="RHEA-COMP:9602"/>
        <dbReference type="Rhea" id="RHEA-COMP:9603"/>
        <dbReference type="ChEBI" id="CHEBI:15378"/>
        <dbReference type="ChEBI" id="CHEBI:58405"/>
        <dbReference type="ChEBI" id="CHEBI:60033"/>
        <dbReference type="ChEBI" id="CHEBI:78435"/>
        <dbReference type="EC" id="2.4.99.28"/>
    </reaction>
</comment>
<dbReference type="Pfam" id="PF00905">
    <property type="entry name" value="Transpeptidase"/>
    <property type="match status" value="2"/>
</dbReference>
<sequence>MSDYGYRPAPPPEDGRAQGRGAGQQGGRAYGNAQNGSNDPDYGWGGGRQGGQQGGAHGSSPQPNRSSYGSAPQPNRSPYGTPASGSAAVGRGSAPAGRGSASAGRGSASVGRGSASIGGPASGAASVGGPGRTGRASVGSASVGSASVGSASVGSASVGSASVTGARTGGPGEPPERGGRRRAGKGPGGKGPDGKKRKRIGRKMLAVFVALGVLFVAAVTIAGTIFFQSVPPLSGIAYQGESSAFYLANGKQAGAYGDTLRLQAAEEDIPETVTQALVALEDRKFYEHNGVDYLGTMRALVNNIKGGDTQGASTITQQYAGMVLDAREDISYDRKAKEAATAIKLEDRYEKGEIITAYLNMAYFGRGAYGIEAAAKNYFNVPLEEITYDQAAFIVMQVKSPNGYYDPFYDTYDEGASKGRWNYTMDALVETGKLSQSERDGYEYPEPITDFIASGSWGGNTDVGFIINEQDGYVFDELYERYGLTRDMLKGNNEDHENDPLYDGGYQITLTIDPEIQASLKTTGSRGEIKVDTNEDGEYLDADGDVVTDISDAKKILTDEGYVQFTNSNDKAALANYEEYMMTAMVAIEPETGEILGYYGGDNGFGVDKAGAESPHPPSSTFKMVTAALALSEGDSTDSWFNADSPRGFDTLKLDDTEQCIGGADYPDCTLRNGTQGQKNLEMTLTDAVRKSKNTPMYGIAEQYGADAILELAEQMGLTMMNQGRTLQDEEDKDHDVSINYVLNDDGTYTQHGTAVDADGESVVDANGNWDVNADIKVDDNCEPIINLDGRFIQAEEATPCKIGEGGKTDPFYYHLAFGQYPTSVRDMASIYATIANDGVYNESHFVAKVTDNKGNVIEPKDDTLTLNERVLDEGVARNLQWIGSEIAGETEATELDRDYFGKTGTWEAGGFEADCRNDPDTTDVGSQCEEYSDRYAAHAWYVGAIPQLSIAAWVGNVTSESDPIANDQGNKEAVYGSNTAQPVWYKAMTLILEAKDGDEAWDEQTWLGKVDNMGNKTYWDIENAGGPNEGGEFCAANADNELCKGQANQEAQEECVEDGGTWDGETCTPADDTDDPPTGDPTDEPTDGETGEECGDWFQEPCETDEPTDPETDGPTEGATTEGPDRQDP</sequence>
<evidence type="ECO:0000256" key="8">
    <source>
        <dbReference type="ARBA" id="ARBA00049902"/>
    </source>
</evidence>
<comment type="caution">
    <text evidence="13">The sequence shown here is derived from an EMBL/GenBank/DDBJ whole genome shotgun (WGS) entry which is preliminary data.</text>
</comment>